<dbReference type="Proteomes" id="UP001341840">
    <property type="component" value="Unassembled WGS sequence"/>
</dbReference>
<name>A0ABU6W3N8_9FABA</name>
<keyword evidence="3" id="KW-0442">Lipid degradation</keyword>
<proteinExistence type="inferred from homology"/>
<keyword evidence="5" id="KW-1185">Reference proteome</keyword>
<dbReference type="EMBL" id="JASCZI010164113">
    <property type="protein sequence ID" value="MED6179270.1"/>
    <property type="molecule type" value="Genomic_DNA"/>
</dbReference>
<protein>
    <submittedName>
        <fullName evidence="4">Patatin-like protein 7</fullName>
    </submittedName>
</protein>
<sequence length="100" mass="11068">MQEPSIETDKLSYEIFSILESKFLFGYDEQKLWFPKQIPTSIDPKPELLPQPANIATLDAVTSLKNQRGKICILSIDGGGAMRGILAGKALAYLENALKK</sequence>
<evidence type="ECO:0000256" key="2">
    <source>
        <dbReference type="ARBA" id="ARBA00022801"/>
    </source>
</evidence>
<organism evidence="4 5">
    <name type="scientific">Stylosanthes scabra</name>
    <dbReference type="NCBI Taxonomy" id="79078"/>
    <lineage>
        <taxon>Eukaryota</taxon>
        <taxon>Viridiplantae</taxon>
        <taxon>Streptophyta</taxon>
        <taxon>Embryophyta</taxon>
        <taxon>Tracheophyta</taxon>
        <taxon>Spermatophyta</taxon>
        <taxon>Magnoliopsida</taxon>
        <taxon>eudicotyledons</taxon>
        <taxon>Gunneridae</taxon>
        <taxon>Pentapetalae</taxon>
        <taxon>rosids</taxon>
        <taxon>fabids</taxon>
        <taxon>Fabales</taxon>
        <taxon>Fabaceae</taxon>
        <taxon>Papilionoideae</taxon>
        <taxon>50 kb inversion clade</taxon>
        <taxon>dalbergioids sensu lato</taxon>
        <taxon>Dalbergieae</taxon>
        <taxon>Pterocarpus clade</taxon>
        <taxon>Stylosanthes</taxon>
    </lineage>
</organism>
<evidence type="ECO:0000256" key="3">
    <source>
        <dbReference type="ARBA" id="ARBA00022963"/>
    </source>
</evidence>
<feature type="non-terminal residue" evidence="4">
    <location>
        <position position="100"/>
    </location>
</feature>
<keyword evidence="3" id="KW-0443">Lipid metabolism</keyword>
<dbReference type="PANTHER" id="PTHR32241:SF3">
    <property type="entry name" value="PATATIN-LIKE PROTEIN 6"/>
    <property type="match status" value="1"/>
</dbReference>
<accession>A0ABU6W3N8</accession>
<dbReference type="PANTHER" id="PTHR32241">
    <property type="entry name" value="PATATIN-LIKE PROTEIN 6"/>
    <property type="match status" value="1"/>
</dbReference>
<keyword evidence="2" id="KW-0378">Hydrolase</keyword>
<evidence type="ECO:0000256" key="1">
    <source>
        <dbReference type="ARBA" id="ARBA00010240"/>
    </source>
</evidence>
<gene>
    <name evidence="4" type="primary">PLP7_4</name>
    <name evidence="4" type="ORF">PIB30_115612</name>
</gene>
<evidence type="ECO:0000313" key="5">
    <source>
        <dbReference type="Proteomes" id="UP001341840"/>
    </source>
</evidence>
<comment type="caution">
    <text evidence="4">The sequence shown here is derived from an EMBL/GenBank/DDBJ whole genome shotgun (WGS) entry which is preliminary data.</text>
</comment>
<comment type="similarity">
    <text evidence="1">Belongs to the patatin family.</text>
</comment>
<evidence type="ECO:0000313" key="4">
    <source>
        <dbReference type="EMBL" id="MED6179270.1"/>
    </source>
</evidence>
<reference evidence="4 5" key="1">
    <citation type="journal article" date="2023" name="Plants (Basel)">
        <title>Bridging the Gap: Combining Genomics and Transcriptomics Approaches to Understand Stylosanthes scabra, an Orphan Legume from the Brazilian Caatinga.</title>
        <authorList>
            <person name="Ferreira-Neto J.R.C."/>
            <person name="da Silva M.D."/>
            <person name="Binneck E."/>
            <person name="de Melo N.F."/>
            <person name="da Silva R.H."/>
            <person name="de Melo A.L.T.M."/>
            <person name="Pandolfi V."/>
            <person name="Bustamante F.O."/>
            <person name="Brasileiro-Vidal A.C."/>
            <person name="Benko-Iseppon A.M."/>
        </authorList>
    </citation>
    <scope>NUCLEOTIDE SEQUENCE [LARGE SCALE GENOMIC DNA]</scope>
    <source>
        <tissue evidence="4">Leaves</tissue>
    </source>
</reference>